<protein>
    <recommendedName>
        <fullName evidence="3">Dihydroorotate dehydrogenase</fullName>
    </recommendedName>
</protein>
<gene>
    <name evidence="1" type="ORF">PFY00_16740</name>
</gene>
<evidence type="ECO:0008006" key="3">
    <source>
        <dbReference type="Google" id="ProtNLM"/>
    </source>
</evidence>
<name>A0ABT4XWN5_9RHOB</name>
<evidence type="ECO:0000313" key="1">
    <source>
        <dbReference type="EMBL" id="MDA7426385.1"/>
    </source>
</evidence>
<dbReference type="EMBL" id="JAQIOY010000009">
    <property type="protein sequence ID" value="MDA7426385.1"/>
    <property type="molecule type" value="Genomic_DNA"/>
</dbReference>
<evidence type="ECO:0000313" key="2">
    <source>
        <dbReference type="Proteomes" id="UP001210720"/>
    </source>
</evidence>
<comment type="caution">
    <text evidence="1">The sequence shown here is derived from an EMBL/GenBank/DDBJ whole genome shotgun (WGS) entry which is preliminary data.</text>
</comment>
<reference evidence="1 2" key="1">
    <citation type="submission" date="2023-01" db="EMBL/GenBank/DDBJ databases">
        <title>Thalassococcus onchidii sp. nov., isolated from a marine invertebrate from the South China Sea.</title>
        <authorList>
            <person name="Xu S."/>
            <person name="Liu Z."/>
            <person name="Xu Y."/>
        </authorList>
    </citation>
    <scope>NUCLEOTIDE SEQUENCE [LARGE SCALE GENOMIC DNA]</scope>
    <source>
        <strain evidence="1 2">KCTC 32084</strain>
    </source>
</reference>
<accession>A0ABT4XWN5</accession>
<proteinExistence type="predicted"/>
<dbReference type="RefSeq" id="WP_271433741.1">
    <property type="nucleotide sequence ID" value="NZ_JAQIOY010000009.1"/>
</dbReference>
<sequence>MKTPPDTSLTAQPSAEFDAELDDLFAAAKQTPAMPDQGFLARLEADALAQMPAPALRVRQSLWQQISEVIGGWKGIGGLATACAAGLWLGISPPSGIETLIIEAMGGETLNVDPLSSFDFAMMEG</sequence>
<organism evidence="1 2">
    <name type="scientific">Thalassococcus lentus</name>
    <dbReference type="NCBI Taxonomy" id="1210524"/>
    <lineage>
        <taxon>Bacteria</taxon>
        <taxon>Pseudomonadati</taxon>
        <taxon>Pseudomonadota</taxon>
        <taxon>Alphaproteobacteria</taxon>
        <taxon>Rhodobacterales</taxon>
        <taxon>Roseobacteraceae</taxon>
        <taxon>Thalassococcus</taxon>
    </lineage>
</organism>
<dbReference type="Proteomes" id="UP001210720">
    <property type="component" value="Unassembled WGS sequence"/>
</dbReference>
<keyword evidence="2" id="KW-1185">Reference proteome</keyword>